<sequence length="89" mass="9523">MAQPSNENAAAPSARCKAWWLRSGESTPAITAFDTRPVNACSDDALPRWRGYMSRMASVRIGNTSAMPKELSIIGKTAHGTVGAATMRL</sequence>
<dbReference type="Proteomes" id="UP000030518">
    <property type="component" value="Unassembled WGS sequence"/>
</dbReference>
<dbReference type="EMBL" id="JRKJ01000006">
    <property type="protein sequence ID" value="KGQ19676.1"/>
    <property type="molecule type" value="Genomic_DNA"/>
</dbReference>
<organism evidence="1 2">
    <name type="scientific">Lysobacter dokdonensis DS-58</name>
    <dbReference type="NCBI Taxonomy" id="1300345"/>
    <lineage>
        <taxon>Bacteria</taxon>
        <taxon>Pseudomonadati</taxon>
        <taxon>Pseudomonadota</taxon>
        <taxon>Gammaproteobacteria</taxon>
        <taxon>Lysobacterales</taxon>
        <taxon>Lysobacteraceae</taxon>
        <taxon>Noviluteimonas</taxon>
    </lineage>
</organism>
<protein>
    <submittedName>
        <fullName evidence="1">Uncharacterized protein</fullName>
    </submittedName>
</protein>
<dbReference type="AlphaFoldDB" id="A0A0A2WHP0"/>
<name>A0A0A2WHP0_9GAMM</name>
<reference evidence="1 2" key="1">
    <citation type="submission" date="2014-09" db="EMBL/GenBank/DDBJ databases">
        <title>Genome sequences of Lysobacter dokdonensis DS-58.</title>
        <authorList>
            <person name="Kim J.F."/>
            <person name="Kwak M.-J."/>
        </authorList>
    </citation>
    <scope>NUCLEOTIDE SEQUENCE [LARGE SCALE GENOMIC DNA]</scope>
    <source>
        <strain evidence="1 2">DS-58</strain>
    </source>
</reference>
<evidence type="ECO:0000313" key="1">
    <source>
        <dbReference type="EMBL" id="KGQ19676.1"/>
    </source>
</evidence>
<gene>
    <name evidence="1" type="ORF">LF41_2614</name>
</gene>
<accession>A0A0A2WHP0</accession>
<evidence type="ECO:0000313" key="2">
    <source>
        <dbReference type="Proteomes" id="UP000030518"/>
    </source>
</evidence>
<proteinExistence type="predicted"/>
<comment type="caution">
    <text evidence="1">The sequence shown here is derived from an EMBL/GenBank/DDBJ whole genome shotgun (WGS) entry which is preliminary data.</text>
</comment>
<dbReference type="STRING" id="1300345.LF41_2614"/>
<keyword evidence="2" id="KW-1185">Reference proteome</keyword>